<reference evidence="2" key="1">
    <citation type="submission" date="2021-01" db="EMBL/GenBank/DDBJ databases">
        <authorList>
            <person name="Corre E."/>
            <person name="Pelletier E."/>
            <person name="Niang G."/>
            <person name="Scheremetjew M."/>
            <person name="Finn R."/>
            <person name="Kale V."/>
            <person name="Holt S."/>
            <person name="Cochrane G."/>
            <person name="Meng A."/>
            <person name="Brown T."/>
            <person name="Cohen L."/>
        </authorList>
    </citation>
    <scope>NUCLEOTIDE SEQUENCE</scope>
    <source>
        <strain evidence="2">S3</strain>
    </source>
</reference>
<keyword evidence="1" id="KW-1133">Transmembrane helix</keyword>
<dbReference type="AlphaFoldDB" id="A0A7S3IZ36"/>
<gene>
    <name evidence="2" type="ORF">SINC0208_LOCUS15300</name>
</gene>
<feature type="transmembrane region" description="Helical" evidence="1">
    <location>
        <begin position="77"/>
        <end position="94"/>
    </location>
</feature>
<evidence type="ECO:0000256" key="1">
    <source>
        <dbReference type="SAM" id="Phobius"/>
    </source>
</evidence>
<proteinExistence type="predicted"/>
<organism evidence="2">
    <name type="scientific">Strombidium inclinatum</name>
    <dbReference type="NCBI Taxonomy" id="197538"/>
    <lineage>
        <taxon>Eukaryota</taxon>
        <taxon>Sar</taxon>
        <taxon>Alveolata</taxon>
        <taxon>Ciliophora</taxon>
        <taxon>Intramacronucleata</taxon>
        <taxon>Spirotrichea</taxon>
        <taxon>Oligotrichia</taxon>
        <taxon>Strombidiidae</taxon>
        <taxon>Strombidium</taxon>
    </lineage>
</organism>
<accession>A0A7S3IZ36</accession>
<keyword evidence="1" id="KW-0812">Transmembrane</keyword>
<feature type="transmembrane region" description="Helical" evidence="1">
    <location>
        <begin position="12"/>
        <end position="30"/>
    </location>
</feature>
<name>A0A7S3IZ36_9SPIT</name>
<dbReference type="EMBL" id="HBIH01037969">
    <property type="protein sequence ID" value="CAE0334661.1"/>
    <property type="molecule type" value="Transcribed_RNA"/>
</dbReference>
<feature type="transmembrane region" description="Helical" evidence="1">
    <location>
        <begin position="185"/>
        <end position="204"/>
    </location>
</feature>
<evidence type="ECO:0000313" key="2">
    <source>
        <dbReference type="EMBL" id="CAE0334661.1"/>
    </source>
</evidence>
<feature type="transmembrane region" description="Helical" evidence="1">
    <location>
        <begin position="152"/>
        <end position="178"/>
    </location>
</feature>
<feature type="transmembrane region" description="Helical" evidence="1">
    <location>
        <begin position="42"/>
        <end position="71"/>
    </location>
</feature>
<protein>
    <submittedName>
        <fullName evidence="2">Uncharacterized protein</fullName>
    </submittedName>
</protein>
<keyword evidence="1" id="KW-0472">Membrane</keyword>
<feature type="transmembrane region" description="Helical" evidence="1">
    <location>
        <begin position="224"/>
        <end position="245"/>
    </location>
</feature>
<feature type="transmembrane region" description="Helical" evidence="1">
    <location>
        <begin position="106"/>
        <end position="132"/>
    </location>
</feature>
<sequence length="325" mass="34622">MALLVMSRAGLSMGLLSLAMSLLLTSLFLFGDVLHIWRVGVAFIVLLLVVVVGILRVVIPLVVILLLMLVVLGMLPLLHVAASVLLLGGVRVLLRVLFRVGRLLAVLSLFEAGLLRVVTIIVSSLFSLGLIFKTSSAASAASTSAAMDLAVTFLVMLVAASSSASSLSFIMGFFVGLLIDNISKVLALGALGLLLFLLLLFVVLEGGLLAEVQTHGLSFLNRSFARLVELPSAVVVLIIFTVPLGKSLLHGHRLHHFLVNGSLAISITHEHVLGQLKVDFEVLLQIEIAHQFAVLGALVVLLEEIVALDCFILVGDREVEPDARA</sequence>